<feature type="transmembrane region" description="Helical" evidence="11">
    <location>
        <begin position="622"/>
        <end position="642"/>
    </location>
</feature>
<evidence type="ECO:0000313" key="14">
    <source>
        <dbReference type="RefSeq" id="XP_011503048.1"/>
    </source>
</evidence>
<feature type="transmembrane region" description="Helical" evidence="11">
    <location>
        <begin position="778"/>
        <end position="800"/>
    </location>
</feature>
<keyword evidence="5 14" id="KW-0808">Transferase</keyword>
<evidence type="ECO:0000256" key="9">
    <source>
        <dbReference type="ARBA" id="ARBA00023136"/>
    </source>
</evidence>
<feature type="transmembrane region" description="Helical" evidence="11">
    <location>
        <begin position="21"/>
        <end position="42"/>
    </location>
</feature>
<feature type="transmembrane region" description="Helical" evidence="11">
    <location>
        <begin position="493"/>
        <end position="513"/>
    </location>
</feature>
<name>A0AAJ6YRV3_9HYME</name>
<keyword evidence="10" id="KW-0325">Glycoprotein</keyword>
<dbReference type="InterPro" id="IPR037674">
    <property type="entry name" value="PIG-G_N"/>
</dbReference>
<comment type="subcellular location">
    <subcellularLocation>
        <location evidence="1">Endoplasmic reticulum membrane</location>
        <topology evidence="1">Multi-pass membrane protein</topology>
    </subcellularLocation>
</comment>
<feature type="transmembrane region" description="Helical" evidence="11">
    <location>
        <begin position="688"/>
        <end position="705"/>
    </location>
</feature>
<feature type="transmembrane region" description="Helical" evidence="11">
    <location>
        <begin position="649"/>
        <end position="668"/>
    </location>
</feature>
<protein>
    <submittedName>
        <fullName evidence="14">GPI ethanolamine phosphate transferase 2</fullName>
    </submittedName>
</protein>
<dbReference type="AlphaFoldDB" id="A0AAJ6YRV3"/>
<accession>A0AAJ6YRV3</accession>
<organism evidence="13 14">
    <name type="scientific">Ceratosolen solmsi marchali</name>
    <dbReference type="NCBI Taxonomy" id="326594"/>
    <lineage>
        <taxon>Eukaryota</taxon>
        <taxon>Metazoa</taxon>
        <taxon>Ecdysozoa</taxon>
        <taxon>Arthropoda</taxon>
        <taxon>Hexapoda</taxon>
        <taxon>Insecta</taxon>
        <taxon>Pterygota</taxon>
        <taxon>Neoptera</taxon>
        <taxon>Endopterygota</taxon>
        <taxon>Hymenoptera</taxon>
        <taxon>Apocrita</taxon>
        <taxon>Proctotrupomorpha</taxon>
        <taxon>Chalcidoidea</taxon>
        <taxon>Agaonidae</taxon>
        <taxon>Agaoninae</taxon>
        <taxon>Ceratosolen</taxon>
    </lineage>
</organism>
<dbReference type="GO" id="GO:0006506">
    <property type="term" value="P:GPI anchor biosynthetic process"/>
    <property type="evidence" value="ECO:0007669"/>
    <property type="project" value="UniProtKB-KW"/>
</dbReference>
<evidence type="ECO:0000313" key="13">
    <source>
        <dbReference type="Proteomes" id="UP000695007"/>
    </source>
</evidence>
<evidence type="ECO:0000256" key="7">
    <source>
        <dbReference type="ARBA" id="ARBA00022824"/>
    </source>
</evidence>
<dbReference type="Gene3D" id="3.40.720.10">
    <property type="entry name" value="Alkaline Phosphatase, subunit A"/>
    <property type="match status" value="1"/>
</dbReference>
<dbReference type="PANTHER" id="PTHR23072">
    <property type="entry name" value="PHOSPHATIDYLINOSITOL GLYCAN-RELATED"/>
    <property type="match status" value="1"/>
</dbReference>
<dbReference type="CTD" id="35685"/>
<dbReference type="InterPro" id="IPR017850">
    <property type="entry name" value="Alkaline_phosphatase_core_sf"/>
</dbReference>
<dbReference type="Proteomes" id="UP000695007">
    <property type="component" value="Unplaced"/>
</dbReference>
<sequence length="911" mass="105853">MKGFKKRTEESFFRDYFMFNYITVISIFSIILFLYGFFPINYNKYDIATKRNIPKFVDRTRIKLDDVYKPVIKKLIIMVIDAFRWDFISGHNSNETMPITHTLLKNKTGCMYKTKVNIPTVTMPRIKAMMTGSIPNFIDIVLNLGANEITTDNILLQIKNQGHNIVFYGDDTWVKLFPSMFHRYEGTNSFYVNDFTEVDSNVTRNMVMELNKNDWSIMILHYLGLDHIGHISNPFSSLIKPKLQEMDEIIGTIQSYVTKSNKKNEPTLFLVSGDHGMKDSGGHGGSTYEETHVPLLAFGKSCKEPKNQNAEIAQIDIVPTVSVLLGIPMPSTNLGTVILDLMDDFSLSQKLFILHYNAVQLFLHYKKIDDYQYTRANENYENAVKLHAAWLNTNSHPNEMVHDIIMMYESAIIKMKNKLTSSLSKHDVRAMTLATVFLSHILYISMCTERSTSTLYRPFLTVFVTSYIIWMFLNQLFNSEIETILFSQKLDSHFVFVTIPIFGILILNCYLCAIHTLPSFKDSTVLQILLTTGTLVHTLSLSSSSFVEEEHQTWYFYWITIIIFFTYDSLRNYTHKTSLKLLMLLLLLLISHRILRILNSTGDKYAHLPDISGWLRDQDSNIGMTVILIFGLTSLVYLDFIYEDIVYKSITFILDLCIVILIYLRHAVSNVVHKPSFYFNSRGIAEINYLWAFTSIYLLHSIYRLTITVRCNKNKFLSLSLFLILKKWIIISCILHRPYNVILLPMQLMVGITIYYLTKHKKNFDIKIYLYLWSSKVFFFYQGNSNSLATIDVAAGYIGLQSYQPVITGLFLIINTYSAEILGFILYLYDNSLQYCYPSSIMLSLCKKYAFWRLLPMTFYTIIINFHKHHLFIWSVFAPKLLYEAMHCAVLLSLMFLLQLKFVLYDLIKLQ</sequence>
<feature type="transmembrane region" description="Helical" evidence="11">
    <location>
        <begin position="850"/>
        <end position="869"/>
    </location>
</feature>
<evidence type="ECO:0000256" key="6">
    <source>
        <dbReference type="ARBA" id="ARBA00022692"/>
    </source>
</evidence>
<feature type="transmembrane region" description="Helical" evidence="11">
    <location>
        <begin position="806"/>
        <end position="829"/>
    </location>
</feature>
<dbReference type="InterPro" id="IPR002591">
    <property type="entry name" value="Phosphodiest/P_Trfase"/>
</dbReference>
<dbReference type="RefSeq" id="XP_011503048.1">
    <property type="nucleotide sequence ID" value="XM_011504746.1"/>
</dbReference>
<dbReference type="InterPro" id="IPR039527">
    <property type="entry name" value="PIGG/GPI7"/>
</dbReference>
<evidence type="ECO:0000256" key="11">
    <source>
        <dbReference type="SAM" id="Phobius"/>
    </source>
</evidence>
<dbReference type="CDD" id="cd16024">
    <property type="entry name" value="GPI_EPT_2"/>
    <property type="match status" value="1"/>
</dbReference>
<dbReference type="PANTHER" id="PTHR23072:SF0">
    <property type="entry name" value="GPI ETHANOLAMINE PHOSPHATE TRANSFERASE 2"/>
    <property type="match status" value="1"/>
</dbReference>
<dbReference type="GO" id="GO:0005789">
    <property type="term" value="C:endoplasmic reticulum membrane"/>
    <property type="evidence" value="ECO:0007669"/>
    <property type="project" value="UniProtKB-SubCell"/>
</dbReference>
<dbReference type="Pfam" id="PF01663">
    <property type="entry name" value="Phosphodiest"/>
    <property type="match status" value="1"/>
</dbReference>
<keyword evidence="7" id="KW-0256">Endoplasmic reticulum</keyword>
<evidence type="ECO:0000256" key="5">
    <source>
        <dbReference type="ARBA" id="ARBA00022679"/>
    </source>
</evidence>
<dbReference type="SUPFAM" id="SSF53649">
    <property type="entry name" value="Alkaline phosphatase-like"/>
    <property type="match status" value="1"/>
</dbReference>
<evidence type="ECO:0000256" key="2">
    <source>
        <dbReference type="ARBA" id="ARBA00004687"/>
    </source>
</evidence>
<evidence type="ECO:0000256" key="8">
    <source>
        <dbReference type="ARBA" id="ARBA00022989"/>
    </source>
</evidence>
<feature type="transmembrane region" description="Helical" evidence="11">
    <location>
        <begin position="741"/>
        <end position="758"/>
    </location>
</feature>
<dbReference type="Pfam" id="PF19316">
    <property type="entry name" value="PIGO_PIGG"/>
    <property type="match status" value="1"/>
</dbReference>
<keyword evidence="6 11" id="KW-0812">Transmembrane</keyword>
<feature type="transmembrane region" description="Helical" evidence="11">
    <location>
        <begin position="582"/>
        <end position="602"/>
    </location>
</feature>
<evidence type="ECO:0000256" key="3">
    <source>
        <dbReference type="ARBA" id="ARBA00005315"/>
    </source>
</evidence>
<keyword evidence="4" id="KW-0337">GPI-anchor biosynthesis</keyword>
<proteinExistence type="inferred from homology"/>
<dbReference type="InterPro" id="IPR045687">
    <property type="entry name" value="PIGG/GPI7_C"/>
</dbReference>
<evidence type="ECO:0000256" key="10">
    <source>
        <dbReference type="ARBA" id="ARBA00023180"/>
    </source>
</evidence>
<gene>
    <name evidence="14" type="primary">LOC105366335</name>
</gene>
<evidence type="ECO:0000256" key="1">
    <source>
        <dbReference type="ARBA" id="ARBA00004477"/>
    </source>
</evidence>
<feature type="transmembrane region" description="Helical" evidence="11">
    <location>
        <begin position="717"/>
        <end position="735"/>
    </location>
</feature>
<feature type="transmembrane region" description="Helical" evidence="11">
    <location>
        <begin position="881"/>
        <end position="904"/>
    </location>
</feature>
<dbReference type="KEGG" id="csol:105366335"/>
<keyword evidence="9 11" id="KW-0472">Membrane</keyword>
<comment type="pathway">
    <text evidence="2">Glycolipid biosynthesis; glycosylphosphatidylinositol-anchor biosynthesis.</text>
</comment>
<dbReference type="GeneID" id="105366335"/>
<comment type="similarity">
    <text evidence="3">Belongs to the PIGG/PIGN/PIGO family. PIGG subfamily.</text>
</comment>
<keyword evidence="8 11" id="KW-1133">Transmembrane helix</keyword>
<keyword evidence="13" id="KW-1185">Reference proteome</keyword>
<evidence type="ECO:0000259" key="12">
    <source>
        <dbReference type="Pfam" id="PF19316"/>
    </source>
</evidence>
<feature type="transmembrane region" description="Helical" evidence="11">
    <location>
        <begin position="455"/>
        <end position="473"/>
    </location>
</feature>
<evidence type="ECO:0000256" key="4">
    <source>
        <dbReference type="ARBA" id="ARBA00022502"/>
    </source>
</evidence>
<reference evidence="14" key="1">
    <citation type="submission" date="2025-08" db="UniProtKB">
        <authorList>
            <consortium name="RefSeq"/>
        </authorList>
    </citation>
    <scope>IDENTIFICATION</scope>
</reference>
<dbReference type="GO" id="GO:0051267">
    <property type="term" value="F:CP2 mannose-ethanolamine phosphotransferase activity"/>
    <property type="evidence" value="ECO:0007669"/>
    <property type="project" value="TreeGrafter"/>
</dbReference>
<feature type="domain" description="GPI ethanolamine phosphate transferase 2 C-terminal" evidence="12">
    <location>
        <begin position="508"/>
        <end position="902"/>
    </location>
</feature>